<dbReference type="Pfam" id="PF00403">
    <property type="entry name" value="HMA"/>
    <property type="match status" value="1"/>
</dbReference>
<accession>A0ABT4W5R1</accession>
<sequence>MSKFHVPDMSCGHCKAAIEKAINSADGEAKLFFDLDARTVDITSQLDVSTLTQILEKEGYPSSVATSG</sequence>
<dbReference type="Proteomes" id="UP001528040">
    <property type="component" value="Unassembled WGS sequence"/>
</dbReference>
<evidence type="ECO:0000259" key="1">
    <source>
        <dbReference type="PROSITE" id="PS50846"/>
    </source>
</evidence>
<name>A0ABT4W5R1_9RHOB</name>
<dbReference type="RefSeq" id="WP_271055558.1">
    <property type="nucleotide sequence ID" value="NZ_JAQIIO010000018.1"/>
</dbReference>
<proteinExistence type="predicted"/>
<evidence type="ECO:0000313" key="3">
    <source>
        <dbReference type="Proteomes" id="UP001528040"/>
    </source>
</evidence>
<dbReference type="EMBL" id="JAQIIO010000018">
    <property type="protein sequence ID" value="MDA5095846.1"/>
    <property type="molecule type" value="Genomic_DNA"/>
</dbReference>
<reference evidence="2 3" key="1">
    <citation type="submission" date="2023-01" db="EMBL/GenBank/DDBJ databases">
        <authorList>
            <person name="Yoon J.-W."/>
        </authorList>
    </citation>
    <scope>NUCLEOTIDE SEQUENCE [LARGE SCALE GENOMIC DNA]</scope>
    <source>
        <strain evidence="2 3">KMU-50</strain>
    </source>
</reference>
<gene>
    <name evidence="2" type="ORF">O2N63_17280</name>
</gene>
<keyword evidence="3" id="KW-1185">Reference proteome</keyword>
<organism evidence="2 3">
    <name type="scientific">Aliiroseovarius salicola</name>
    <dbReference type="NCBI Taxonomy" id="3009082"/>
    <lineage>
        <taxon>Bacteria</taxon>
        <taxon>Pseudomonadati</taxon>
        <taxon>Pseudomonadota</taxon>
        <taxon>Alphaproteobacteria</taxon>
        <taxon>Rhodobacterales</taxon>
        <taxon>Paracoccaceae</taxon>
        <taxon>Aliiroseovarius</taxon>
    </lineage>
</organism>
<dbReference type="InterPro" id="IPR036163">
    <property type="entry name" value="HMA_dom_sf"/>
</dbReference>
<evidence type="ECO:0000313" key="2">
    <source>
        <dbReference type="EMBL" id="MDA5095846.1"/>
    </source>
</evidence>
<protein>
    <submittedName>
        <fullName evidence="2">Heavy-metal-associated domain-containing protein</fullName>
    </submittedName>
</protein>
<dbReference type="CDD" id="cd00371">
    <property type="entry name" value="HMA"/>
    <property type="match status" value="1"/>
</dbReference>
<feature type="domain" description="HMA" evidence="1">
    <location>
        <begin position="1"/>
        <end position="63"/>
    </location>
</feature>
<dbReference type="InterPro" id="IPR006121">
    <property type="entry name" value="HMA_dom"/>
</dbReference>
<dbReference type="SUPFAM" id="SSF55008">
    <property type="entry name" value="HMA, heavy metal-associated domain"/>
    <property type="match status" value="1"/>
</dbReference>
<comment type="caution">
    <text evidence="2">The sequence shown here is derived from an EMBL/GenBank/DDBJ whole genome shotgun (WGS) entry which is preliminary data.</text>
</comment>
<dbReference type="PROSITE" id="PS50846">
    <property type="entry name" value="HMA_2"/>
    <property type="match status" value="1"/>
</dbReference>
<dbReference type="Gene3D" id="3.30.70.100">
    <property type="match status" value="1"/>
</dbReference>